<protein>
    <submittedName>
        <fullName evidence="1">Uncharacterized protein</fullName>
    </submittedName>
</protein>
<name>A0A558F313_9GAMM</name>
<comment type="caution">
    <text evidence="1">The sequence shown here is derived from an EMBL/GenBank/DDBJ whole genome shotgun (WGS) entry which is preliminary data.</text>
</comment>
<evidence type="ECO:0000313" key="2">
    <source>
        <dbReference type="Proteomes" id="UP000316981"/>
    </source>
</evidence>
<proteinExistence type="predicted"/>
<sequence length="277" mass="31439">MEVNFDLVIGSEDYTVDMQAGLETMHGVSDSTRLISEAILTNKVSTKKTHKSNIRTSLKKTFKGSYGQVFSIETYTKESTNRLREISKDVFSELMAYFLAEAVYQESDELSERAKAILEELSASTINKLLSRLREPLKDIHKVNKAFGYPVTIRYRKKVNEPPTVLQKFDKTTNEALDAIQTVEIVGLKAAVTRLNINTGNGRIQLPDETQTVAFGFGNNFKSTGFEVKKMFSENLDQNMGVDPEFRTYLKFKASPVRLLDETIVKYIFIEMTPENE</sequence>
<accession>A0A558F313</accession>
<organism evidence="1 2">
    <name type="scientific">Acinetobacter colistiniresistens</name>
    <dbReference type="NCBI Taxonomy" id="280145"/>
    <lineage>
        <taxon>Bacteria</taxon>
        <taxon>Pseudomonadati</taxon>
        <taxon>Pseudomonadota</taxon>
        <taxon>Gammaproteobacteria</taxon>
        <taxon>Moraxellales</taxon>
        <taxon>Moraxellaceae</taxon>
        <taxon>Acinetobacter</taxon>
    </lineage>
</organism>
<dbReference type="AlphaFoldDB" id="A0A558F313"/>
<dbReference type="EMBL" id="VMTP01000069">
    <property type="protein sequence ID" value="TVT80001.1"/>
    <property type="molecule type" value="Genomic_DNA"/>
</dbReference>
<reference evidence="1 2" key="1">
    <citation type="submission" date="2019-07" db="EMBL/GenBank/DDBJ databases">
        <title>Draft Genome Sequence of the first blaOXA-58-Harboring Acinetobacter colistiniresistens clinical isolate from Brazil.</title>
        <authorList>
            <person name="Favaro L.S."/>
            <person name="Paula-Petroli S.B."/>
            <person name="Moura C.F."/>
            <person name="Tognim M.C.B."/>
            <person name="Venancio E.J."/>
            <person name="Yamada-Ogatta S.F."/>
            <person name="Carrara-Marroni F.E."/>
        </authorList>
    </citation>
    <scope>NUCLEOTIDE SEQUENCE [LARGE SCALE GENOMIC DNA]</scope>
    <source>
        <strain evidence="1 2">DL</strain>
    </source>
</reference>
<evidence type="ECO:0000313" key="1">
    <source>
        <dbReference type="EMBL" id="TVT80001.1"/>
    </source>
</evidence>
<gene>
    <name evidence="1" type="ORF">FPV60_13640</name>
</gene>
<dbReference type="Proteomes" id="UP000316981">
    <property type="component" value="Unassembled WGS sequence"/>
</dbReference>